<evidence type="ECO:0000256" key="8">
    <source>
        <dbReference type="ARBA" id="ARBA00023319"/>
    </source>
</evidence>
<reference evidence="13" key="1">
    <citation type="submission" date="2021-05" db="EMBL/GenBank/DDBJ databases">
        <authorList>
            <person name="Tigano A."/>
        </authorList>
    </citation>
    <scope>NUCLEOTIDE SEQUENCE</scope>
</reference>
<feature type="domain" description="Ig-like" evidence="12">
    <location>
        <begin position="149"/>
        <end position="256"/>
    </location>
</feature>
<feature type="domain" description="Ig-like" evidence="12">
    <location>
        <begin position="289"/>
        <end position="391"/>
    </location>
</feature>
<evidence type="ECO:0000256" key="6">
    <source>
        <dbReference type="ARBA" id="ARBA00023136"/>
    </source>
</evidence>
<dbReference type="InterPro" id="IPR003599">
    <property type="entry name" value="Ig_sub"/>
</dbReference>
<dbReference type="SMART" id="SM00406">
    <property type="entry name" value="IGv"/>
    <property type="match status" value="6"/>
</dbReference>
<keyword evidence="6 10" id="KW-0472">Membrane</keyword>
<dbReference type="SMART" id="SM00409">
    <property type="entry name" value="IG"/>
    <property type="match status" value="8"/>
</dbReference>
<proteinExistence type="predicted"/>
<dbReference type="PANTHER" id="PTHR12207">
    <property type="entry name" value="V-SET AND TRANSMEMBRANE DOMAIN-CONTAINING PROTEIN"/>
    <property type="match status" value="1"/>
</dbReference>
<accession>A0A8S4AHT9</accession>
<dbReference type="CDD" id="cd00099">
    <property type="entry name" value="IgV"/>
    <property type="match status" value="1"/>
</dbReference>
<keyword evidence="7" id="KW-1015">Disulfide bond</keyword>
<dbReference type="EMBL" id="CAJRST010001113">
    <property type="protein sequence ID" value="CAG5865672.1"/>
    <property type="molecule type" value="Genomic_DNA"/>
</dbReference>
<dbReference type="SMART" id="SM00408">
    <property type="entry name" value="IGc2"/>
    <property type="match status" value="4"/>
</dbReference>
<organism evidence="13 14">
    <name type="scientific">Menidia menidia</name>
    <name type="common">Atlantic silverside</name>
    <dbReference type="NCBI Taxonomy" id="238744"/>
    <lineage>
        <taxon>Eukaryota</taxon>
        <taxon>Metazoa</taxon>
        <taxon>Chordata</taxon>
        <taxon>Craniata</taxon>
        <taxon>Vertebrata</taxon>
        <taxon>Euteleostomi</taxon>
        <taxon>Actinopterygii</taxon>
        <taxon>Neopterygii</taxon>
        <taxon>Teleostei</taxon>
        <taxon>Neoteleostei</taxon>
        <taxon>Acanthomorphata</taxon>
        <taxon>Ovalentaria</taxon>
        <taxon>Atherinomorphae</taxon>
        <taxon>Atheriniformes</taxon>
        <taxon>Atherinopsidae</taxon>
        <taxon>Menidiinae</taxon>
        <taxon>Menidia</taxon>
    </lineage>
</organism>
<dbReference type="InterPro" id="IPR003598">
    <property type="entry name" value="Ig_sub2"/>
</dbReference>
<evidence type="ECO:0000313" key="13">
    <source>
        <dbReference type="EMBL" id="CAG5865672.1"/>
    </source>
</evidence>
<feature type="domain" description="Ig-like" evidence="12">
    <location>
        <begin position="412"/>
        <end position="539"/>
    </location>
</feature>
<keyword evidence="4" id="KW-0677">Repeat</keyword>
<dbReference type="SUPFAM" id="SSF48726">
    <property type="entry name" value="Immunoglobulin"/>
    <property type="match status" value="8"/>
</dbReference>
<feature type="region of interest" description="Disordered" evidence="9">
    <location>
        <begin position="1108"/>
        <end position="1131"/>
    </location>
</feature>
<evidence type="ECO:0000256" key="9">
    <source>
        <dbReference type="SAM" id="MobiDB-lite"/>
    </source>
</evidence>
<comment type="subcellular location">
    <subcellularLocation>
        <location evidence="1">Membrane</location>
        <topology evidence="1">Single-pass type I membrane protein</topology>
    </subcellularLocation>
</comment>
<feature type="chain" id="PRO_5035778516" evidence="11">
    <location>
        <begin position="26"/>
        <end position="1131"/>
    </location>
</feature>
<dbReference type="Proteomes" id="UP000677803">
    <property type="component" value="Unassembled WGS sequence"/>
</dbReference>
<evidence type="ECO:0000256" key="3">
    <source>
        <dbReference type="ARBA" id="ARBA00022729"/>
    </source>
</evidence>
<keyword evidence="2 10" id="KW-0812">Transmembrane</keyword>
<evidence type="ECO:0000256" key="1">
    <source>
        <dbReference type="ARBA" id="ARBA00004479"/>
    </source>
</evidence>
<feature type="domain" description="Ig-like" evidence="12">
    <location>
        <begin position="798"/>
        <end position="923"/>
    </location>
</feature>
<evidence type="ECO:0000256" key="4">
    <source>
        <dbReference type="ARBA" id="ARBA00022737"/>
    </source>
</evidence>
<keyword evidence="14" id="KW-1185">Reference proteome</keyword>
<feature type="transmembrane region" description="Helical" evidence="10">
    <location>
        <begin position="1080"/>
        <end position="1103"/>
    </location>
</feature>
<dbReference type="InterPro" id="IPR013106">
    <property type="entry name" value="Ig_V-set"/>
</dbReference>
<feature type="domain" description="Ig-like" evidence="12">
    <location>
        <begin position="544"/>
        <end position="655"/>
    </location>
</feature>
<dbReference type="Pfam" id="PF07686">
    <property type="entry name" value="V-set"/>
    <property type="match status" value="4"/>
</dbReference>
<dbReference type="Gene3D" id="2.60.40.10">
    <property type="entry name" value="Immunoglobulins"/>
    <property type="match status" value="8"/>
</dbReference>
<feature type="domain" description="Ig-like" evidence="12">
    <location>
        <begin position="928"/>
        <end position="1060"/>
    </location>
</feature>
<evidence type="ECO:0000313" key="14">
    <source>
        <dbReference type="Proteomes" id="UP000677803"/>
    </source>
</evidence>
<dbReference type="InterPro" id="IPR036179">
    <property type="entry name" value="Ig-like_dom_sf"/>
</dbReference>
<dbReference type="FunFam" id="2.60.40.10:FF:000491">
    <property type="entry name" value="Immunoglobulin superfamily, member 3"/>
    <property type="match status" value="1"/>
</dbReference>
<dbReference type="AlphaFoldDB" id="A0A8S4AHT9"/>
<dbReference type="OrthoDB" id="9949420at2759"/>
<gene>
    <name evidence="13" type="ORF">MMEN_LOCUS2328</name>
</gene>
<dbReference type="FunFam" id="2.60.40.10:FF:000191">
    <property type="entry name" value="Immunoglobulin superfamily member 3"/>
    <property type="match status" value="1"/>
</dbReference>
<evidence type="ECO:0000256" key="7">
    <source>
        <dbReference type="ARBA" id="ARBA00023157"/>
    </source>
</evidence>
<keyword evidence="8" id="KW-0393">Immunoglobulin domain</keyword>
<dbReference type="GO" id="GO:0016020">
    <property type="term" value="C:membrane"/>
    <property type="evidence" value="ECO:0007669"/>
    <property type="project" value="UniProtKB-SubCell"/>
</dbReference>
<keyword evidence="3 11" id="KW-0732">Signal</keyword>
<evidence type="ECO:0000259" key="12">
    <source>
        <dbReference type="PROSITE" id="PS50835"/>
    </source>
</evidence>
<feature type="domain" description="Ig-like" evidence="12">
    <location>
        <begin position="659"/>
        <end position="770"/>
    </location>
</feature>
<dbReference type="PROSITE" id="PS50835">
    <property type="entry name" value="IG_LIKE"/>
    <property type="match status" value="7"/>
</dbReference>
<dbReference type="InterPro" id="IPR007110">
    <property type="entry name" value="Ig-like_dom"/>
</dbReference>
<keyword evidence="5 10" id="KW-1133">Transmembrane helix</keyword>
<dbReference type="InterPro" id="IPR013783">
    <property type="entry name" value="Ig-like_fold"/>
</dbReference>
<evidence type="ECO:0000256" key="5">
    <source>
        <dbReference type="ARBA" id="ARBA00022989"/>
    </source>
</evidence>
<protein>
    <submittedName>
        <fullName evidence="13">(Atlantic silverside) hypothetical protein</fullName>
    </submittedName>
</protein>
<evidence type="ECO:0000256" key="2">
    <source>
        <dbReference type="ARBA" id="ARBA00022692"/>
    </source>
</evidence>
<dbReference type="PANTHER" id="PTHR12207:SF25">
    <property type="entry name" value="IMMUNOGLOBULIN SUPERFAMILY MEMBER 2"/>
    <property type="match status" value="1"/>
</dbReference>
<sequence>MRCPLRCVWRAKLLVWVGLLLRCEARVNTEAQTGPLYRVLGTPLHISCNVSGFSSESAKQDFEFILKKTDSPEINIISTKNQAFSYAIYERRIQSNDVSVTHVNPTSVVFEIKNLLRDDEGEFICSVINSEYIYDGSYSASTAVKVIDDSLSVLSRHPTTPLSYHEGEALTLTCQASSNTVQHTHLSVTWYLRKDGEAEPQPIISLDKDFTLVPGPLFEQRYREGLIRLDKLGEATYRLSLAQLEQSDQGKIYCQAKEWIQDPDRSWYSIIQKDAEEIPLTVKAREVAPDLSSLVVKISTPQAALQEGQELAVSCSIDTLNLEGRFFSVAWLQGEIELARVGPTGILTVGPEYSGREKEGELRAVRTGTRDYQLILKPVRTDDQGQYVCRAWPQERDKDGVFTPGPAQDSDPQTVVISVAESSLSVKIQDSALSVIEGRSLKLACKVDRRQGLLSVTWQLKSAGGFPQADVISLSKDGVMERAPAFTSRKVRAMRPAADSFVLELDEVRPSDSGVYQCTVSEWKSDVKTHSQSQNASVTVNSVASLVKVSLKSRNSQVTVGDPVEMICQIRGPRMPLTVTWSVKQPDSAPETIVMLYSDGSISWFGNKHHYQVKVENQESAVVHYLQIVRASQREKGIYQCSVSAFLENIHKKLSPSNPLSVMVQNRESKLTLVASPAVTQNTNSDVQIKCSVTAASSASSAFAVSWLLRLGAASTTIMSSDRNALVTFGDQAEPNYRQRVSMRRAEGPNFELTIRQARISDSGLYECQVVEWLRDPHGDWYSLPVASATTSLAITEPTNDLLLDKKEKRLNAREGDEVELSCDIISGASGTSFFYKATWFYAPQTSPTINSSLVRLDHTGLLSYPENQALRGLQGRLRLTRPSQSSYRLRIQTAHEEDSGTYWCQVEQYQPNTEGRWQQKASESSGPTVLAVNVTDVQLSIRKEDVELNISNAEGFTIPCDISRQSSNESKFQVTWFWQRNTDSKKQPIFTAYRNSTFQAKLKEDSLRFGHALPRQFSLTMLKPGPENSGLYFCEVEEWLPSLTYGWRKVAMEQSGNLSVSVNTEGEVQLFRECTSGTWIVTVVILVIVSLLVITVLVIKIYRSKDSGEKKSGSSLWAEHPLTAKSSPED</sequence>
<evidence type="ECO:0000256" key="11">
    <source>
        <dbReference type="SAM" id="SignalP"/>
    </source>
</evidence>
<feature type="signal peptide" evidence="11">
    <location>
        <begin position="1"/>
        <end position="25"/>
    </location>
</feature>
<name>A0A8S4AHT9_9TELE</name>
<dbReference type="InterPro" id="IPR051102">
    <property type="entry name" value="IgSF_V-set/TM_domain"/>
</dbReference>
<comment type="caution">
    <text evidence="13">The sequence shown here is derived from an EMBL/GenBank/DDBJ whole genome shotgun (WGS) entry which is preliminary data.</text>
</comment>
<evidence type="ECO:0000256" key="10">
    <source>
        <dbReference type="SAM" id="Phobius"/>
    </source>
</evidence>